<organism evidence="1 2">
    <name type="scientific">Streptomyces spiramenti</name>
    <dbReference type="NCBI Taxonomy" id="2720606"/>
    <lineage>
        <taxon>Bacteria</taxon>
        <taxon>Bacillati</taxon>
        <taxon>Actinomycetota</taxon>
        <taxon>Actinomycetes</taxon>
        <taxon>Kitasatosporales</taxon>
        <taxon>Streptomycetaceae</taxon>
        <taxon>Streptomyces</taxon>
    </lineage>
</organism>
<gene>
    <name evidence="1" type="ORF">HCJ92_15300</name>
</gene>
<comment type="caution">
    <text evidence="1">The sequence shown here is derived from an EMBL/GenBank/DDBJ whole genome shotgun (WGS) entry which is preliminary data.</text>
</comment>
<name>A0ABX1AQE0_9ACTN</name>
<accession>A0ABX1AQE0</accession>
<dbReference type="EMBL" id="JAAVJB010000126">
    <property type="protein sequence ID" value="NJP67633.1"/>
    <property type="molecule type" value="Genomic_DNA"/>
</dbReference>
<evidence type="ECO:0000313" key="1">
    <source>
        <dbReference type="EMBL" id="NJP67633.1"/>
    </source>
</evidence>
<reference evidence="1 2" key="1">
    <citation type="submission" date="2020-03" db="EMBL/GenBank/DDBJ databases">
        <title>Draft genome of Streptomyces sp. ventii, isolated from the Axial Seamount in the Pacific Ocean, and resequencing of the two type strains Streptomyces lonarensis strain NCL 716 and Streptomyces bohaiensis strain 11A07.</title>
        <authorList>
            <person name="Loughran R.M."/>
            <person name="Pfannmuller K.M."/>
            <person name="Wasson B.J."/>
            <person name="Deadmond M.C."/>
            <person name="Paddock B.E."/>
            <person name="Koyack M.J."/>
            <person name="Gallegos D.A."/>
            <person name="Mitchell E.A."/>
            <person name="Ushijima B."/>
            <person name="Saw J.H."/>
            <person name="Mcphail K.L."/>
            <person name="Videau P."/>
        </authorList>
    </citation>
    <scope>NUCLEOTIDE SEQUENCE [LARGE SCALE GENOMIC DNA]</scope>
    <source>
        <strain evidence="2">5675061</strain>
    </source>
</reference>
<sequence length="48" mass="5239">MGAERDDLDVQIGALAQERLAIAPDRYVETWRSGTAILEPGDRANPTV</sequence>
<keyword evidence="2" id="KW-1185">Reference proteome</keyword>
<protein>
    <submittedName>
        <fullName evidence="1">Uncharacterized protein</fullName>
    </submittedName>
</protein>
<dbReference type="RefSeq" id="WP_167934152.1">
    <property type="nucleotide sequence ID" value="NZ_JAAVJB010000126.1"/>
</dbReference>
<dbReference type="Proteomes" id="UP000746503">
    <property type="component" value="Unassembled WGS sequence"/>
</dbReference>
<evidence type="ECO:0000313" key="2">
    <source>
        <dbReference type="Proteomes" id="UP000746503"/>
    </source>
</evidence>
<proteinExistence type="predicted"/>